<dbReference type="OrthoDB" id="158357at2759"/>
<dbReference type="AlphaFoldDB" id="A0A1Y1WK90"/>
<dbReference type="RefSeq" id="XP_040747114.1">
    <property type="nucleotide sequence ID" value="XM_040889083.1"/>
</dbReference>
<keyword evidence="7" id="KW-1185">Reference proteome</keyword>
<keyword evidence="3" id="KW-0808">Transferase</keyword>
<dbReference type="Proteomes" id="UP000193922">
    <property type="component" value="Unassembled WGS sequence"/>
</dbReference>
<dbReference type="Pfam" id="PF01504">
    <property type="entry name" value="PIP5K"/>
    <property type="match status" value="2"/>
</dbReference>
<dbReference type="InterPro" id="IPR002498">
    <property type="entry name" value="PInositol-4-P-4/5-kinase_core"/>
</dbReference>
<name>A0A1Y1WK90_9FUNG</name>
<evidence type="ECO:0000256" key="4">
    <source>
        <dbReference type="SAM" id="MobiDB-lite"/>
    </source>
</evidence>
<organism evidence="6 7">
    <name type="scientific">Linderina pennispora</name>
    <dbReference type="NCBI Taxonomy" id="61395"/>
    <lineage>
        <taxon>Eukaryota</taxon>
        <taxon>Fungi</taxon>
        <taxon>Fungi incertae sedis</taxon>
        <taxon>Zoopagomycota</taxon>
        <taxon>Kickxellomycotina</taxon>
        <taxon>Kickxellomycetes</taxon>
        <taxon>Kickxellales</taxon>
        <taxon>Kickxellaceae</taxon>
        <taxon>Linderina</taxon>
    </lineage>
</organism>
<keyword evidence="3" id="KW-0418">Kinase</keyword>
<reference evidence="6 7" key="1">
    <citation type="submission" date="2016-07" db="EMBL/GenBank/DDBJ databases">
        <title>Pervasive Adenine N6-methylation of Active Genes in Fungi.</title>
        <authorList>
            <consortium name="DOE Joint Genome Institute"/>
            <person name="Mondo S.J."/>
            <person name="Dannebaum R.O."/>
            <person name="Kuo R.C."/>
            <person name="Labutti K."/>
            <person name="Haridas S."/>
            <person name="Kuo A."/>
            <person name="Salamov A."/>
            <person name="Ahrendt S.R."/>
            <person name="Lipzen A."/>
            <person name="Sullivan W."/>
            <person name="Andreopoulos W.B."/>
            <person name="Clum A."/>
            <person name="Lindquist E."/>
            <person name="Daum C."/>
            <person name="Ramamoorthy G.K."/>
            <person name="Gryganskyi A."/>
            <person name="Culley D."/>
            <person name="Magnuson J.K."/>
            <person name="James T.Y."/>
            <person name="O'Malley M.A."/>
            <person name="Stajich J.E."/>
            <person name="Spatafora J.W."/>
            <person name="Visel A."/>
            <person name="Grigoriev I.V."/>
        </authorList>
    </citation>
    <scope>NUCLEOTIDE SEQUENCE [LARGE SCALE GENOMIC DNA]</scope>
    <source>
        <strain evidence="6 7">ATCC 12442</strain>
    </source>
</reference>
<dbReference type="GO" id="GO:0010008">
    <property type="term" value="C:endosome membrane"/>
    <property type="evidence" value="ECO:0007669"/>
    <property type="project" value="TreeGrafter"/>
</dbReference>
<dbReference type="InterPro" id="IPR027484">
    <property type="entry name" value="PInositol-4-P-5-kinase_N"/>
</dbReference>
<dbReference type="SUPFAM" id="SSF56104">
    <property type="entry name" value="SAICAR synthase-like"/>
    <property type="match status" value="1"/>
</dbReference>
<dbReference type="STRING" id="61395.A0A1Y1WK90"/>
<dbReference type="PROSITE" id="PS51455">
    <property type="entry name" value="PIPK"/>
    <property type="match status" value="1"/>
</dbReference>
<dbReference type="FunFam" id="3.30.810.10:FF:000001">
    <property type="entry name" value="1-phosphatidylinositol 3-phosphate 5-kinase FAB1"/>
    <property type="match status" value="1"/>
</dbReference>
<evidence type="ECO:0000256" key="3">
    <source>
        <dbReference type="PROSITE-ProRule" id="PRU00781"/>
    </source>
</evidence>
<keyword evidence="1 3" id="KW-0547">Nucleotide-binding</keyword>
<feature type="compositionally biased region" description="Low complexity" evidence="4">
    <location>
        <begin position="101"/>
        <end position="117"/>
    </location>
</feature>
<protein>
    <submittedName>
        <fullName evidence="6">SAICAR synthase-like protein</fullName>
    </submittedName>
</protein>
<dbReference type="GO" id="GO:0005524">
    <property type="term" value="F:ATP binding"/>
    <property type="evidence" value="ECO:0007669"/>
    <property type="project" value="UniProtKB-UniRule"/>
</dbReference>
<evidence type="ECO:0000313" key="7">
    <source>
        <dbReference type="Proteomes" id="UP000193922"/>
    </source>
</evidence>
<dbReference type="GO" id="GO:0000329">
    <property type="term" value="C:fungal-type vacuole membrane"/>
    <property type="evidence" value="ECO:0007669"/>
    <property type="project" value="TreeGrafter"/>
</dbReference>
<feature type="region of interest" description="Disordered" evidence="4">
    <location>
        <begin position="1"/>
        <end position="21"/>
    </location>
</feature>
<dbReference type="GO" id="GO:0046854">
    <property type="term" value="P:phosphatidylinositol phosphate biosynthetic process"/>
    <property type="evidence" value="ECO:0007669"/>
    <property type="project" value="TreeGrafter"/>
</dbReference>
<sequence>MKTTHTSPDLHFGESDAGSDSENITAMTEQDAENAAAYLESVIGLDLKYPLESTEHVIAGSPIIVRESEPSSIIAFTLMASEYRTELHKVLEPAVPPTATPDGNSPGSPSSPPSVRSPRNEFARTTPAEHAQELIEYAMLHAPLSHLKLQFTSLVRTLFKCKVMFAPQFDGLRRCSGCEDSYIESLARCATYDAQGGKSGSAFLETRDKRFIIKQVPKAEMDAFEKLAPFYFEHMYRTYRDVMHTLLAKIFGVCRISYRNAATGKSMKMNVVIMENLFYQRTCSRVFDLKGSERNRMVDETEGASLTKQHLHDAIWNDTLFLSKMNVMDYSLLVGFDESSNQLVVGIVDFIRTFTWDKKLESWVKESGILGGGGGKGPTIVSPKQYKNRFREAMERYFLMAPDKFFVLPAEDED</sequence>
<dbReference type="PANTHER" id="PTHR45748:SF7">
    <property type="entry name" value="1-PHOSPHATIDYLINOSITOL 3-PHOSPHATE 5-KINASE-RELATED"/>
    <property type="match status" value="1"/>
</dbReference>
<dbReference type="GO" id="GO:0000285">
    <property type="term" value="F:1-phosphatidylinositol-3-phosphate 5-kinase activity"/>
    <property type="evidence" value="ECO:0007669"/>
    <property type="project" value="InterPro"/>
</dbReference>
<accession>A0A1Y1WK90</accession>
<dbReference type="Gene3D" id="3.30.800.10">
    <property type="entry name" value="Phosphatidylinositol Phosphate Kinase II Beta"/>
    <property type="match status" value="1"/>
</dbReference>
<dbReference type="EMBL" id="MCFD01000001">
    <property type="protein sequence ID" value="ORX73903.1"/>
    <property type="molecule type" value="Genomic_DNA"/>
</dbReference>
<comment type="caution">
    <text evidence="6">The sequence shown here is derived from an EMBL/GenBank/DDBJ whole genome shotgun (WGS) entry which is preliminary data.</text>
</comment>
<dbReference type="GeneID" id="63805731"/>
<evidence type="ECO:0000259" key="5">
    <source>
        <dbReference type="PROSITE" id="PS51455"/>
    </source>
</evidence>
<dbReference type="Gene3D" id="3.30.810.10">
    <property type="entry name" value="2-Layer Sandwich"/>
    <property type="match status" value="1"/>
</dbReference>
<dbReference type="InterPro" id="IPR044769">
    <property type="entry name" value="PIKfyve_PIPKc"/>
</dbReference>
<gene>
    <name evidence="6" type="ORF">DL89DRAFT_273603</name>
</gene>
<dbReference type="InterPro" id="IPR027483">
    <property type="entry name" value="PInositol-4-P-4/5-kinase_C_sf"/>
</dbReference>
<proteinExistence type="predicted"/>
<evidence type="ECO:0000256" key="1">
    <source>
        <dbReference type="ARBA" id="ARBA00022741"/>
    </source>
</evidence>
<dbReference type="CDD" id="cd17300">
    <property type="entry name" value="PIPKc_PIKfyve"/>
    <property type="match status" value="1"/>
</dbReference>
<feature type="region of interest" description="Disordered" evidence="4">
    <location>
        <begin position="94"/>
        <end position="126"/>
    </location>
</feature>
<dbReference type="SMART" id="SM00330">
    <property type="entry name" value="PIPKc"/>
    <property type="match status" value="1"/>
</dbReference>
<keyword evidence="2 3" id="KW-0067">ATP-binding</keyword>
<feature type="domain" description="PIPK" evidence="5">
    <location>
        <begin position="99"/>
        <end position="398"/>
    </location>
</feature>
<dbReference type="PANTHER" id="PTHR45748">
    <property type="entry name" value="1-PHOSPHATIDYLINOSITOL 3-PHOSPHATE 5-KINASE-RELATED"/>
    <property type="match status" value="1"/>
</dbReference>
<evidence type="ECO:0000313" key="6">
    <source>
        <dbReference type="EMBL" id="ORX73903.1"/>
    </source>
</evidence>
<evidence type="ECO:0000256" key="2">
    <source>
        <dbReference type="ARBA" id="ARBA00022840"/>
    </source>
</evidence>